<evidence type="ECO:0000256" key="2">
    <source>
        <dbReference type="ARBA" id="ARBA00001964"/>
    </source>
</evidence>
<dbReference type="NCBIfam" id="NF003933">
    <property type="entry name" value="PRK05444.2-2"/>
    <property type="match status" value="1"/>
</dbReference>
<comment type="cofactor">
    <cofactor evidence="1">
        <name>Mg(2+)</name>
        <dbReference type="ChEBI" id="CHEBI:18420"/>
    </cofactor>
</comment>
<dbReference type="HAMAP" id="MF_00315">
    <property type="entry name" value="DXP_synth"/>
    <property type="match status" value="1"/>
</dbReference>
<evidence type="ECO:0000256" key="10">
    <source>
        <dbReference type="ARBA" id="ARBA00022977"/>
    </source>
</evidence>
<feature type="non-terminal residue" evidence="14">
    <location>
        <position position="553"/>
    </location>
</feature>
<dbReference type="InterPro" id="IPR020826">
    <property type="entry name" value="Transketolase_BS"/>
</dbReference>
<dbReference type="SUPFAM" id="SSF52518">
    <property type="entry name" value="Thiamin diphosphate-binding fold (THDP-binding)"/>
    <property type="match status" value="2"/>
</dbReference>
<comment type="similarity">
    <text evidence="4">Belongs to the transketolase family. DXPS subfamily.</text>
</comment>
<comment type="cofactor">
    <cofactor evidence="2">
        <name>thiamine diphosphate</name>
        <dbReference type="ChEBI" id="CHEBI:58937"/>
    </cofactor>
</comment>
<evidence type="ECO:0000256" key="9">
    <source>
        <dbReference type="ARBA" id="ARBA00022842"/>
    </source>
</evidence>
<evidence type="ECO:0000256" key="7">
    <source>
        <dbReference type="ARBA" id="ARBA00022679"/>
    </source>
</evidence>
<evidence type="ECO:0000256" key="3">
    <source>
        <dbReference type="ARBA" id="ARBA00004980"/>
    </source>
</evidence>
<dbReference type="GO" id="GO:0019288">
    <property type="term" value="P:isopentenyl diphosphate biosynthetic process, methylerythritol 4-phosphate pathway"/>
    <property type="evidence" value="ECO:0007669"/>
    <property type="project" value="TreeGrafter"/>
</dbReference>
<evidence type="ECO:0000256" key="11">
    <source>
        <dbReference type="ARBA" id="ARBA00023052"/>
    </source>
</evidence>
<evidence type="ECO:0000256" key="5">
    <source>
        <dbReference type="ARBA" id="ARBA00011738"/>
    </source>
</evidence>
<dbReference type="AlphaFoldDB" id="A0A7V0T6F3"/>
<sequence>MLADIRSPADLRKLSLVQLNELAGEIRRVIVETTAKTGGHVAPNLGVVELTLALHSVFDSPRDRIFWDVGHQCYVHKLITGRYERFATLRQESGLAGFPKRAESEHDSNDPGHSGDSISLALGAAIGDRLRGEPRRSIAVIGDGSVVAGMAFEALNHAGELKQDLTVVLNDNEMSIAPSTGAMASYLSRVTTGRMYNRMRADVWNLLGLLPSDLTDRARVAARKLAEGLKSMVVPSVVFEELGFRYVGPVDGHSLAELIPTFERIRSLHGPVLVHVVTRKGQGYPPAIERPEVFHGVGPFDCETGECVKAAGRTFTGAFGAAIVGMAGRDDRVVAITAGMCLGTGLDEFRAKFPNRVFDVGICEQHAVTFGAGLALAGMRPFVVIYSTFLQRAFDQVIEDVCLQKLPVVLVLDRAGLVGEDGPTHHGVFDLGYLGMLPGMTVMAPMDEDELALMLEFARNRTGGPVAIRYPRGGSGLPETRHRPIKFGRAEPLREGGDGCVLALGATVGAALGAARVLAREGVELTVVNARFMKPLDEGLVADLARRYRVLVT</sequence>
<dbReference type="PANTHER" id="PTHR43322">
    <property type="entry name" value="1-D-DEOXYXYLULOSE 5-PHOSPHATE SYNTHASE-RELATED"/>
    <property type="match status" value="1"/>
</dbReference>
<dbReference type="CDD" id="cd07033">
    <property type="entry name" value="TPP_PYR_DXS_TK_like"/>
    <property type="match status" value="1"/>
</dbReference>
<dbReference type="EC" id="2.2.1.7" evidence="6"/>
<dbReference type="InterPro" id="IPR005477">
    <property type="entry name" value="Dxylulose-5-P_synthase"/>
</dbReference>
<dbReference type="GO" id="GO:0009228">
    <property type="term" value="P:thiamine biosynthetic process"/>
    <property type="evidence" value="ECO:0007669"/>
    <property type="project" value="UniProtKB-KW"/>
</dbReference>
<dbReference type="InterPro" id="IPR029061">
    <property type="entry name" value="THDP-binding"/>
</dbReference>
<dbReference type="UniPathway" id="UPA00064">
    <property type="reaction ID" value="UER00091"/>
</dbReference>
<dbReference type="EMBL" id="DSBX01000265">
    <property type="protein sequence ID" value="HDR00033.1"/>
    <property type="molecule type" value="Genomic_DNA"/>
</dbReference>
<keyword evidence="9" id="KW-0460">Magnesium</keyword>
<dbReference type="SMART" id="SM00861">
    <property type="entry name" value="Transket_pyr"/>
    <property type="match status" value="1"/>
</dbReference>
<keyword evidence="10" id="KW-0784">Thiamine biosynthesis</keyword>
<dbReference type="Gene3D" id="3.40.50.970">
    <property type="match status" value="2"/>
</dbReference>
<dbReference type="GO" id="GO:0016114">
    <property type="term" value="P:terpenoid biosynthetic process"/>
    <property type="evidence" value="ECO:0007669"/>
    <property type="project" value="InterPro"/>
</dbReference>
<comment type="subunit">
    <text evidence="5">Homodimer.</text>
</comment>
<comment type="caution">
    <text evidence="14">The sequence shown here is derived from an EMBL/GenBank/DDBJ whole genome shotgun (WGS) entry which is preliminary data.</text>
</comment>
<dbReference type="Proteomes" id="UP000885672">
    <property type="component" value="Unassembled WGS sequence"/>
</dbReference>
<reference evidence="14" key="1">
    <citation type="journal article" date="2020" name="mSystems">
        <title>Genome- and Community-Level Interaction Insights into Carbon Utilization and Element Cycling Functions of Hydrothermarchaeota in Hydrothermal Sediment.</title>
        <authorList>
            <person name="Zhou Z."/>
            <person name="Liu Y."/>
            <person name="Xu W."/>
            <person name="Pan J."/>
            <person name="Luo Z.H."/>
            <person name="Li M."/>
        </authorList>
    </citation>
    <scope>NUCLEOTIDE SEQUENCE [LARGE SCALE GENOMIC DNA]</scope>
    <source>
        <strain evidence="14">SpSt-1182</strain>
    </source>
</reference>
<dbReference type="Pfam" id="PF02780">
    <property type="entry name" value="Transketolase_C"/>
    <property type="match status" value="1"/>
</dbReference>
<evidence type="ECO:0000256" key="8">
    <source>
        <dbReference type="ARBA" id="ARBA00022723"/>
    </source>
</evidence>
<dbReference type="NCBIfam" id="TIGR00204">
    <property type="entry name" value="dxs"/>
    <property type="match status" value="1"/>
</dbReference>
<dbReference type="PROSITE" id="PS00801">
    <property type="entry name" value="TRANSKETOLASE_1"/>
    <property type="match status" value="1"/>
</dbReference>
<dbReference type="GO" id="GO:0005829">
    <property type="term" value="C:cytosol"/>
    <property type="evidence" value="ECO:0007669"/>
    <property type="project" value="TreeGrafter"/>
</dbReference>
<dbReference type="GO" id="GO:0008661">
    <property type="term" value="F:1-deoxy-D-xylulose-5-phosphate synthase activity"/>
    <property type="evidence" value="ECO:0007669"/>
    <property type="project" value="UniProtKB-EC"/>
</dbReference>
<organism evidence="14">
    <name type="scientific">candidate division WOR-3 bacterium</name>
    <dbReference type="NCBI Taxonomy" id="2052148"/>
    <lineage>
        <taxon>Bacteria</taxon>
        <taxon>Bacteria division WOR-3</taxon>
    </lineage>
</organism>
<comment type="pathway">
    <text evidence="3">Metabolic intermediate biosynthesis; 1-deoxy-D-xylulose 5-phosphate biosynthesis; 1-deoxy-D-xylulose 5-phosphate from D-glyceraldehyde 3-phosphate and pyruvate: step 1/1.</text>
</comment>
<dbReference type="Gene3D" id="3.40.50.920">
    <property type="match status" value="1"/>
</dbReference>
<evidence type="ECO:0000256" key="1">
    <source>
        <dbReference type="ARBA" id="ARBA00001946"/>
    </source>
</evidence>
<dbReference type="InterPro" id="IPR033248">
    <property type="entry name" value="Transketolase_C"/>
</dbReference>
<dbReference type="Pfam" id="PF02779">
    <property type="entry name" value="Transket_pyr"/>
    <property type="match status" value="1"/>
</dbReference>
<keyword evidence="7 14" id="KW-0808">Transferase</keyword>
<dbReference type="CDD" id="cd02007">
    <property type="entry name" value="TPP_DXS"/>
    <property type="match status" value="1"/>
</dbReference>
<evidence type="ECO:0000256" key="6">
    <source>
        <dbReference type="ARBA" id="ARBA00013150"/>
    </source>
</evidence>
<evidence type="ECO:0000313" key="14">
    <source>
        <dbReference type="EMBL" id="HDR00033.1"/>
    </source>
</evidence>
<dbReference type="PANTHER" id="PTHR43322:SF5">
    <property type="entry name" value="1-DEOXY-D-XYLULOSE-5-PHOSPHATE SYNTHASE, CHLOROPLASTIC"/>
    <property type="match status" value="1"/>
</dbReference>
<evidence type="ECO:0000256" key="12">
    <source>
        <dbReference type="ARBA" id="ARBA00023229"/>
    </source>
</evidence>
<evidence type="ECO:0000259" key="13">
    <source>
        <dbReference type="SMART" id="SM00861"/>
    </source>
</evidence>
<keyword evidence="8" id="KW-0479">Metal-binding</keyword>
<protein>
    <recommendedName>
        <fullName evidence="6">1-deoxy-D-xylulose-5-phosphate synthase</fullName>
        <ecNumber evidence="6">2.2.1.7</ecNumber>
    </recommendedName>
</protein>
<dbReference type="PROSITE" id="PS00802">
    <property type="entry name" value="TRANSKETOLASE_2"/>
    <property type="match status" value="1"/>
</dbReference>
<keyword evidence="11" id="KW-0786">Thiamine pyrophosphate</keyword>
<dbReference type="InterPro" id="IPR009014">
    <property type="entry name" value="Transketo_C/PFOR_II"/>
</dbReference>
<dbReference type="GO" id="GO:0046872">
    <property type="term" value="F:metal ion binding"/>
    <property type="evidence" value="ECO:0007669"/>
    <property type="project" value="UniProtKB-KW"/>
</dbReference>
<dbReference type="InterPro" id="IPR049557">
    <property type="entry name" value="Transketolase_CS"/>
</dbReference>
<proteinExistence type="inferred from homology"/>
<keyword evidence="12" id="KW-0414">Isoprene biosynthesis</keyword>
<dbReference type="SUPFAM" id="SSF52922">
    <property type="entry name" value="TK C-terminal domain-like"/>
    <property type="match status" value="1"/>
</dbReference>
<feature type="domain" description="Transketolase-like pyrimidine-binding" evidence="13">
    <location>
        <begin position="313"/>
        <end position="477"/>
    </location>
</feature>
<evidence type="ECO:0000256" key="4">
    <source>
        <dbReference type="ARBA" id="ARBA00011081"/>
    </source>
</evidence>
<dbReference type="FunFam" id="3.40.50.970:FF:000005">
    <property type="entry name" value="1-deoxy-D-xylulose-5-phosphate synthase"/>
    <property type="match status" value="1"/>
</dbReference>
<name>A0A7V0T6F3_UNCW3</name>
<gene>
    <name evidence="14" type="primary">dxs</name>
    <name evidence="14" type="ORF">ENN51_07115</name>
</gene>
<dbReference type="Pfam" id="PF13292">
    <property type="entry name" value="DXP_synthase_N"/>
    <property type="match status" value="1"/>
</dbReference>
<accession>A0A7V0T6F3</accession>
<dbReference type="InterPro" id="IPR005475">
    <property type="entry name" value="Transketolase-like_Pyr-bd"/>
</dbReference>